<organism evidence="2 3">
    <name type="scientific">Lojkania enalia</name>
    <dbReference type="NCBI Taxonomy" id="147567"/>
    <lineage>
        <taxon>Eukaryota</taxon>
        <taxon>Fungi</taxon>
        <taxon>Dikarya</taxon>
        <taxon>Ascomycota</taxon>
        <taxon>Pezizomycotina</taxon>
        <taxon>Dothideomycetes</taxon>
        <taxon>Pleosporomycetidae</taxon>
        <taxon>Pleosporales</taxon>
        <taxon>Pleosporales incertae sedis</taxon>
        <taxon>Lojkania</taxon>
    </lineage>
</organism>
<evidence type="ECO:0000313" key="2">
    <source>
        <dbReference type="EMBL" id="KAF2260608.1"/>
    </source>
</evidence>
<keyword evidence="1" id="KW-1133">Transmembrane helix</keyword>
<comment type="caution">
    <text evidence="2">The sequence shown here is derived from an EMBL/GenBank/DDBJ whole genome shotgun (WGS) entry which is preliminary data.</text>
</comment>
<feature type="transmembrane region" description="Helical" evidence="1">
    <location>
        <begin position="116"/>
        <end position="133"/>
    </location>
</feature>
<feature type="transmembrane region" description="Helical" evidence="1">
    <location>
        <begin position="87"/>
        <end position="104"/>
    </location>
</feature>
<dbReference type="AlphaFoldDB" id="A0A9P4N0L4"/>
<protein>
    <submittedName>
        <fullName evidence="2">DUF962-domain-containing protein</fullName>
    </submittedName>
</protein>
<gene>
    <name evidence="2" type="ORF">CC78DRAFT_536276</name>
</gene>
<reference evidence="3" key="1">
    <citation type="journal article" date="2020" name="Stud. Mycol.">
        <title>101 Dothideomycetes genomes: A test case for predicting lifestyles and emergence of pathogens.</title>
        <authorList>
            <person name="Haridas S."/>
            <person name="Albert R."/>
            <person name="Binder M."/>
            <person name="Bloem J."/>
            <person name="LaButti K."/>
            <person name="Salamov A."/>
            <person name="Andreopoulos B."/>
            <person name="Baker S."/>
            <person name="Barry K."/>
            <person name="Bills G."/>
            <person name="Bluhm B."/>
            <person name="Cannon C."/>
            <person name="Castanera R."/>
            <person name="Culley D."/>
            <person name="Daum C."/>
            <person name="Ezra D."/>
            <person name="Gonzalez J."/>
            <person name="Henrissat B."/>
            <person name="Kuo A."/>
            <person name="Liang C."/>
            <person name="Lipzen A."/>
            <person name="Lutzoni F."/>
            <person name="Magnuson J."/>
            <person name="Mondo S."/>
            <person name="Nolan M."/>
            <person name="Ohm R."/>
            <person name="Pangilinan J."/>
            <person name="Park H.-J."/>
            <person name="Ramirez L."/>
            <person name="Alfaro M."/>
            <person name="Sun H."/>
            <person name="Tritt A."/>
            <person name="Yoshinaga Y."/>
            <person name="Zwiers L.-H."/>
            <person name="Turgeon B."/>
            <person name="Goodwin S."/>
            <person name="Spatafora J."/>
            <person name="Crous P."/>
            <person name="Grigoriev I."/>
        </authorList>
    </citation>
    <scope>NUCLEOTIDE SEQUENCE [LARGE SCALE GENOMIC DNA]</scope>
    <source>
        <strain evidence="3">CBS 304.66</strain>
    </source>
</reference>
<accession>A0A9P4N0L4</accession>
<keyword evidence="1" id="KW-0812">Transmembrane</keyword>
<proteinExistence type="predicted"/>
<dbReference type="OrthoDB" id="2124888at2759"/>
<dbReference type="Proteomes" id="UP000800093">
    <property type="component" value="Unassembled WGS sequence"/>
</dbReference>
<evidence type="ECO:0000256" key="1">
    <source>
        <dbReference type="SAM" id="Phobius"/>
    </source>
</evidence>
<evidence type="ECO:0000313" key="3">
    <source>
        <dbReference type="Proteomes" id="UP000800093"/>
    </source>
</evidence>
<dbReference type="EMBL" id="ML986676">
    <property type="protein sequence ID" value="KAF2260608.1"/>
    <property type="molecule type" value="Genomic_DNA"/>
</dbReference>
<keyword evidence="3" id="KW-1185">Reference proteome</keyword>
<dbReference type="PANTHER" id="PTHR28026">
    <property type="entry name" value="DUF962 DOMAIN PROTEIN (AFU_ORTHOLOGUE AFUA_8G05310)"/>
    <property type="match status" value="1"/>
</dbReference>
<feature type="transmembrane region" description="Helical" evidence="1">
    <location>
        <begin position="145"/>
        <end position="163"/>
    </location>
</feature>
<sequence>MPLFDLKKNLVFYGSYHREPTNVKIHMTFVPILLATGFLFGTNTPSLRSPARLAPLLSKLHLPLNLGTLSAATYSTIYILLSPNAAGLTIAPLVLAAASLANRLQTKYNSTKVNSIAVAVHVASWIVQFIGHGKFEGRKPALLDNLVQALVLAPLFVWYEVLFKLGFYKGLHAEVGEGIEAEVKKLEKGKEA</sequence>
<keyword evidence="1" id="KW-0472">Membrane</keyword>
<dbReference type="GO" id="GO:0016020">
    <property type="term" value="C:membrane"/>
    <property type="evidence" value="ECO:0007669"/>
    <property type="project" value="GOC"/>
</dbReference>
<dbReference type="InterPro" id="IPR009305">
    <property type="entry name" value="Mpo1-like"/>
</dbReference>
<dbReference type="GO" id="GO:0046521">
    <property type="term" value="P:sphingoid catabolic process"/>
    <property type="evidence" value="ECO:0007669"/>
    <property type="project" value="TreeGrafter"/>
</dbReference>
<name>A0A9P4N0L4_9PLEO</name>
<dbReference type="GO" id="GO:0005783">
    <property type="term" value="C:endoplasmic reticulum"/>
    <property type="evidence" value="ECO:0007669"/>
    <property type="project" value="TreeGrafter"/>
</dbReference>
<feature type="transmembrane region" description="Helical" evidence="1">
    <location>
        <begin position="23"/>
        <end position="41"/>
    </location>
</feature>
<dbReference type="PANTHER" id="PTHR28026:SF9">
    <property type="entry name" value="2-HYDROXY-PALMITIC ACID DIOXYGENASE MPO1"/>
    <property type="match status" value="1"/>
</dbReference>
<dbReference type="Pfam" id="PF06127">
    <property type="entry name" value="Mpo1-like"/>
    <property type="match status" value="1"/>
</dbReference>